<evidence type="ECO:0000256" key="1">
    <source>
        <dbReference type="SAM" id="MobiDB-lite"/>
    </source>
</evidence>
<feature type="region of interest" description="Disordered" evidence="1">
    <location>
        <begin position="101"/>
        <end position="139"/>
    </location>
</feature>
<gene>
    <name evidence="3" type="ORF">K5P26_00820</name>
</gene>
<dbReference type="EMBL" id="JAILXK010000001">
    <property type="protein sequence ID" value="MBY4635677.1"/>
    <property type="molecule type" value="Genomic_DNA"/>
</dbReference>
<protein>
    <submittedName>
        <fullName evidence="3">Uncharacterized protein</fullName>
    </submittedName>
</protein>
<sequence>MNESSEYRTANKGAVLLRALRPALPAIIGAAALTFLFAALMPMAWVAAISWNLYLDRLAELFVPPVGNGARLALALGLSAVAALIAGLVALLIERPGALRRRSRDTDAGDNNAATRRRSDFHPDDAPRPPLRAGRELPAGGLGPLPEIAWAEASVEQEADGEAMPSAAREAELAAVDAEPAFDAMADAPWLQPAELPNAYDVPDAADKSLGAMVARLEVGLARRRDRHGAVPPDPQREIAMGTRPADNDLVGEVDVALEAALGTLSRMNRHALG</sequence>
<proteinExistence type="predicted"/>
<comment type="caution">
    <text evidence="3">The sequence shown here is derived from an EMBL/GenBank/DDBJ whole genome shotgun (WGS) entry which is preliminary data.</text>
</comment>
<evidence type="ECO:0000256" key="2">
    <source>
        <dbReference type="SAM" id="Phobius"/>
    </source>
</evidence>
<keyword evidence="2" id="KW-1133">Transmembrane helix</keyword>
<feature type="compositionally biased region" description="Basic and acidic residues" evidence="1">
    <location>
        <begin position="117"/>
        <end position="127"/>
    </location>
</feature>
<organism evidence="3 4">
    <name type="scientific">Sphingopyxis jiangsuensis</name>
    <dbReference type="NCBI Taxonomy" id="2871171"/>
    <lineage>
        <taxon>Bacteria</taxon>
        <taxon>Pseudomonadati</taxon>
        <taxon>Pseudomonadota</taxon>
        <taxon>Alphaproteobacteria</taxon>
        <taxon>Sphingomonadales</taxon>
        <taxon>Sphingomonadaceae</taxon>
        <taxon>Sphingopyxis</taxon>
    </lineage>
</organism>
<reference evidence="3" key="1">
    <citation type="submission" date="2021-08" db="EMBL/GenBank/DDBJ databases">
        <title>Sphingopyxis panaciterrulae sp. nov., isolated from the surface water of the Yellow Sea.</title>
        <authorList>
            <person name="Gao Z."/>
            <person name="Zhang D."/>
            <person name="Zhang A."/>
        </authorList>
    </citation>
    <scope>NUCLEOTIDE SEQUENCE</scope>
    <source>
        <strain evidence="3">XHP0097</strain>
    </source>
</reference>
<keyword evidence="2" id="KW-0472">Membrane</keyword>
<evidence type="ECO:0000313" key="4">
    <source>
        <dbReference type="Proteomes" id="UP001166571"/>
    </source>
</evidence>
<keyword evidence="2" id="KW-0812">Transmembrane</keyword>
<name>A0ABS7M9I5_9SPHN</name>
<keyword evidence="4" id="KW-1185">Reference proteome</keyword>
<accession>A0ABS7M9I5</accession>
<dbReference type="Proteomes" id="UP001166571">
    <property type="component" value="Unassembled WGS sequence"/>
</dbReference>
<dbReference type="RefSeq" id="WP_222135474.1">
    <property type="nucleotide sequence ID" value="NZ_JAILXK010000001.1"/>
</dbReference>
<feature type="transmembrane region" description="Helical" evidence="2">
    <location>
        <begin position="26"/>
        <end position="51"/>
    </location>
</feature>
<evidence type="ECO:0000313" key="3">
    <source>
        <dbReference type="EMBL" id="MBY4635677.1"/>
    </source>
</evidence>
<feature type="transmembrane region" description="Helical" evidence="2">
    <location>
        <begin position="71"/>
        <end position="93"/>
    </location>
</feature>